<evidence type="ECO:0000313" key="5">
    <source>
        <dbReference type="Proteomes" id="UP001576780"/>
    </source>
</evidence>
<name>A0ABV4WX92_9CYAN</name>
<gene>
    <name evidence="4" type="ORF">ACE1CA_35055</name>
</gene>
<dbReference type="Gene3D" id="3.40.50.2000">
    <property type="entry name" value="Glycogen Phosphorylase B"/>
    <property type="match status" value="2"/>
</dbReference>
<reference evidence="4 5" key="1">
    <citation type="submission" date="2024-09" db="EMBL/GenBank/DDBJ databases">
        <title>Floridaenema gen nov. (Aerosakkonemataceae, Aerosakkonematales ord. nov., Cyanobacteria) from benthic tropical and subtropical fresh waters, with the description of four new species.</title>
        <authorList>
            <person name="Moretto J.A."/>
            <person name="Berthold D.E."/>
            <person name="Lefler F.W."/>
            <person name="Huang I.-S."/>
            <person name="Laughinghouse H. IV."/>
        </authorList>
    </citation>
    <scope>NUCLEOTIDE SEQUENCE [LARGE SCALE GENOMIC DNA]</scope>
    <source>
        <strain evidence="4 5">BLCC-F167</strain>
    </source>
</reference>
<evidence type="ECO:0000313" key="4">
    <source>
        <dbReference type="EMBL" id="MFB2839738.1"/>
    </source>
</evidence>
<evidence type="ECO:0000256" key="1">
    <source>
        <dbReference type="ARBA" id="ARBA00022679"/>
    </source>
</evidence>
<sequence length="367" mass="42297">MPILTYDYQIFGSQKYGGISRYFYELINHFILDEVFQTYVVAPLYINSYLRKIPSKSIIGYSVPTIPKTWRLIEKSNLLLSSIWFLKHTPNIIHETFYRPQKLAPSQTKTIITVHDMIHEKFSHLSRPGDKISFAKKEAVNRADWIICVSENTKKDLIDIWNIDSSKISVIYHGSSLFNFHTQESSEISSLEPYILYVGSRWNYKNFENLLRAYSNSTTLKNNFNLVCFGDRPLSNQEFTLIEELKIPRSKVVSVTGNDSKLAKFYQRASIFVYPSFYEGFGIPLLEAMSMKCPIACSNTSCFPEIAGNAAEFFDPYDFEDMANAIEKVVFSSNRTKELIKLGEERVKTFSWSACIEKTKQAYLSLA</sequence>
<evidence type="ECO:0000259" key="2">
    <source>
        <dbReference type="Pfam" id="PF00534"/>
    </source>
</evidence>
<protein>
    <submittedName>
        <fullName evidence="4">Glycosyltransferase family 4 protein</fullName>
    </submittedName>
</protein>
<dbReference type="InterPro" id="IPR001296">
    <property type="entry name" value="Glyco_trans_1"/>
</dbReference>
<keyword evidence="1" id="KW-0808">Transferase</keyword>
<dbReference type="SUPFAM" id="SSF53756">
    <property type="entry name" value="UDP-Glycosyltransferase/glycogen phosphorylase"/>
    <property type="match status" value="1"/>
</dbReference>
<dbReference type="InterPro" id="IPR028098">
    <property type="entry name" value="Glyco_trans_4-like_N"/>
</dbReference>
<dbReference type="Pfam" id="PF00534">
    <property type="entry name" value="Glycos_transf_1"/>
    <property type="match status" value="1"/>
</dbReference>
<evidence type="ECO:0000259" key="3">
    <source>
        <dbReference type="Pfam" id="PF13439"/>
    </source>
</evidence>
<keyword evidence="5" id="KW-1185">Reference proteome</keyword>
<accession>A0ABV4WX92</accession>
<comment type="caution">
    <text evidence="4">The sequence shown here is derived from an EMBL/GenBank/DDBJ whole genome shotgun (WGS) entry which is preliminary data.</text>
</comment>
<organism evidence="4 5">
    <name type="scientific">Floridaenema evergladense BLCC-F167</name>
    <dbReference type="NCBI Taxonomy" id="3153639"/>
    <lineage>
        <taxon>Bacteria</taxon>
        <taxon>Bacillati</taxon>
        <taxon>Cyanobacteriota</taxon>
        <taxon>Cyanophyceae</taxon>
        <taxon>Oscillatoriophycideae</taxon>
        <taxon>Aerosakkonematales</taxon>
        <taxon>Aerosakkonemataceae</taxon>
        <taxon>Floridanema</taxon>
        <taxon>Floridanema evergladense</taxon>
    </lineage>
</organism>
<dbReference type="Proteomes" id="UP001576780">
    <property type="component" value="Unassembled WGS sequence"/>
</dbReference>
<dbReference type="PANTHER" id="PTHR46401:SF2">
    <property type="entry name" value="GLYCOSYLTRANSFERASE WBBK-RELATED"/>
    <property type="match status" value="1"/>
</dbReference>
<dbReference type="Pfam" id="PF13439">
    <property type="entry name" value="Glyco_transf_4"/>
    <property type="match status" value="1"/>
</dbReference>
<dbReference type="PANTHER" id="PTHR46401">
    <property type="entry name" value="GLYCOSYLTRANSFERASE WBBK-RELATED"/>
    <property type="match status" value="1"/>
</dbReference>
<feature type="domain" description="Glycosyl transferase family 1" evidence="2">
    <location>
        <begin position="185"/>
        <end position="344"/>
    </location>
</feature>
<proteinExistence type="predicted"/>
<feature type="domain" description="Glycosyltransferase subfamily 4-like N-terminal" evidence="3">
    <location>
        <begin position="16"/>
        <end position="174"/>
    </location>
</feature>
<dbReference type="EMBL" id="JBHFNT010000319">
    <property type="protein sequence ID" value="MFB2839738.1"/>
    <property type="molecule type" value="Genomic_DNA"/>
</dbReference>
<dbReference type="CDD" id="cd03809">
    <property type="entry name" value="GT4_MtfB-like"/>
    <property type="match status" value="1"/>
</dbReference>
<dbReference type="RefSeq" id="WP_413282002.1">
    <property type="nucleotide sequence ID" value="NZ_JBHFNT010000319.1"/>
</dbReference>